<accession>A0A4R4DSL3</accession>
<evidence type="ECO:0008006" key="3">
    <source>
        <dbReference type="Google" id="ProtNLM"/>
    </source>
</evidence>
<comment type="caution">
    <text evidence="1">The sequence shown here is derived from an EMBL/GenBank/DDBJ whole genome shotgun (WGS) entry which is preliminary data.</text>
</comment>
<dbReference type="EMBL" id="SKFH01000056">
    <property type="protein sequence ID" value="TCZ64776.1"/>
    <property type="molecule type" value="Genomic_DNA"/>
</dbReference>
<sequence>MTTPLRSQGIALPCPRASRALLPNLLWLFLFLLLSAFVPVFAQPTLTTDLPDYPPGATVTLTGSGFAPGESVQLQVLHNDPDSFGRPGFGTAC</sequence>
<organism evidence="1 2">
    <name type="scientific">Flaviaesturariibacter aridisoli</name>
    <dbReference type="NCBI Taxonomy" id="2545761"/>
    <lineage>
        <taxon>Bacteria</taxon>
        <taxon>Pseudomonadati</taxon>
        <taxon>Bacteroidota</taxon>
        <taxon>Chitinophagia</taxon>
        <taxon>Chitinophagales</taxon>
        <taxon>Chitinophagaceae</taxon>
        <taxon>Flaviaestuariibacter</taxon>
    </lineage>
</organism>
<keyword evidence="2" id="KW-1185">Reference proteome</keyword>
<protein>
    <recommendedName>
        <fullName evidence="3">IPT/TIG domain-containing protein</fullName>
    </recommendedName>
</protein>
<dbReference type="Proteomes" id="UP000295164">
    <property type="component" value="Unassembled WGS sequence"/>
</dbReference>
<evidence type="ECO:0000313" key="2">
    <source>
        <dbReference type="Proteomes" id="UP000295164"/>
    </source>
</evidence>
<proteinExistence type="predicted"/>
<evidence type="ECO:0000313" key="1">
    <source>
        <dbReference type="EMBL" id="TCZ64776.1"/>
    </source>
</evidence>
<reference evidence="1 2" key="1">
    <citation type="submission" date="2019-03" db="EMBL/GenBank/DDBJ databases">
        <authorList>
            <person name="Kim M.K.M."/>
        </authorList>
    </citation>
    <scope>NUCLEOTIDE SEQUENCE [LARGE SCALE GENOMIC DNA]</scope>
    <source>
        <strain evidence="1 2">17J68-15</strain>
    </source>
</reference>
<name>A0A4R4DSL3_9BACT</name>
<dbReference type="AlphaFoldDB" id="A0A4R4DSL3"/>
<gene>
    <name evidence="1" type="ORF">E0486_17900</name>
</gene>
<dbReference type="RefSeq" id="WP_131854330.1">
    <property type="nucleotide sequence ID" value="NZ_SKFH01000056.1"/>
</dbReference>